<dbReference type="PROSITE" id="PS00662">
    <property type="entry name" value="T2SP_E"/>
    <property type="match status" value="1"/>
</dbReference>
<dbReference type="EMBL" id="CP043311">
    <property type="protein sequence ID" value="QEY61334.1"/>
    <property type="molecule type" value="Genomic_DNA"/>
</dbReference>
<dbReference type="InterPro" id="IPR007831">
    <property type="entry name" value="T2SS_GspE_N"/>
</dbReference>
<dbReference type="Gene3D" id="3.30.450.90">
    <property type="match status" value="1"/>
</dbReference>
<dbReference type="InterPro" id="IPR037257">
    <property type="entry name" value="T2SS_E_N_sf"/>
</dbReference>
<dbReference type="RefSeq" id="WP_151131894.1">
    <property type="nucleotide sequence ID" value="NZ_CP043311.1"/>
</dbReference>
<keyword evidence="4" id="KW-0547">Nucleotide-binding</keyword>
<organism evidence="7 8">
    <name type="scientific">Metapseudomonas lalkuanensis</name>
    <dbReference type="NCBI Taxonomy" id="2604832"/>
    <lineage>
        <taxon>Bacteria</taxon>
        <taxon>Pseudomonadati</taxon>
        <taxon>Pseudomonadota</taxon>
        <taxon>Gammaproteobacteria</taxon>
        <taxon>Pseudomonadales</taxon>
        <taxon>Pseudomonadaceae</taxon>
        <taxon>Metapseudomonas</taxon>
    </lineage>
</organism>
<accession>A0A5J6QFH1</accession>
<dbReference type="GO" id="GO:0009297">
    <property type="term" value="P:pilus assembly"/>
    <property type="evidence" value="ECO:0007669"/>
    <property type="project" value="InterPro"/>
</dbReference>
<dbReference type="Gene3D" id="3.30.300.160">
    <property type="entry name" value="Type II secretion system, protein E, N-terminal domain"/>
    <property type="match status" value="1"/>
</dbReference>
<dbReference type="SUPFAM" id="SSF52540">
    <property type="entry name" value="P-loop containing nucleoside triphosphate hydrolases"/>
    <property type="match status" value="1"/>
</dbReference>
<comment type="subcellular location">
    <subcellularLocation>
        <location evidence="1">Cytoplasm</location>
    </subcellularLocation>
</comment>
<dbReference type="Gene3D" id="3.40.50.300">
    <property type="entry name" value="P-loop containing nucleotide triphosphate hydrolases"/>
    <property type="match status" value="1"/>
</dbReference>
<dbReference type="KEGG" id="plal:FXN65_04445"/>
<dbReference type="SUPFAM" id="SSF160246">
    <property type="entry name" value="EspE N-terminal domain-like"/>
    <property type="match status" value="1"/>
</dbReference>
<proteinExistence type="inferred from homology"/>
<comment type="similarity">
    <text evidence="2">Belongs to the GSP E family.</text>
</comment>
<dbReference type="Pfam" id="PF00437">
    <property type="entry name" value="T2SSE"/>
    <property type="match status" value="1"/>
</dbReference>
<dbReference type="CDD" id="cd01129">
    <property type="entry name" value="PulE-GspE-like"/>
    <property type="match status" value="1"/>
</dbReference>
<dbReference type="InterPro" id="IPR027417">
    <property type="entry name" value="P-loop_NTPase"/>
</dbReference>
<reference evidence="7 8" key="1">
    <citation type="submission" date="2019-08" db="EMBL/GenBank/DDBJ databases">
        <title>Whole-genome Sequencing of e-waste polymer degrading bacterium Pseudomonas sp. strain PE08.</title>
        <authorList>
            <person name="Kirdat K."/>
            <person name="Debbarma P."/>
            <person name="Narawade N."/>
            <person name="Suyal D."/>
            <person name="Thorat V."/>
            <person name="Shouche Y."/>
            <person name="Goel R."/>
            <person name="Yadav A."/>
        </authorList>
    </citation>
    <scope>NUCLEOTIDE SEQUENCE [LARGE SCALE GENOMIC DNA]</scope>
    <source>
        <strain evidence="7 8">PE08</strain>
    </source>
</reference>
<evidence type="ECO:0000256" key="5">
    <source>
        <dbReference type="ARBA" id="ARBA00022840"/>
    </source>
</evidence>
<name>A0A5J6QFH1_9GAMM</name>
<evidence type="ECO:0000256" key="3">
    <source>
        <dbReference type="ARBA" id="ARBA00022490"/>
    </source>
</evidence>
<dbReference type="Pfam" id="PF05157">
    <property type="entry name" value="MshEN"/>
    <property type="match status" value="1"/>
</dbReference>
<dbReference type="AlphaFoldDB" id="A0A5J6QFH1"/>
<evidence type="ECO:0000313" key="8">
    <source>
        <dbReference type="Proteomes" id="UP000327179"/>
    </source>
</evidence>
<dbReference type="InterPro" id="IPR001482">
    <property type="entry name" value="T2SS/T4SS_dom"/>
</dbReference>
<dbReference type="PANTHER" id="PTHR30258">
    <property type="entry name" value="TYPE II SECRETION SYSTEM PROTEIN GSPE-RELATED"/>
    <property type="match status" value="1"/>
</dbReference>
<keyword evidence="8" id="KW-1185">Reference proteome</keyword>
<dbReference type="NCBIfam" id="TIGR02538">
    <property type="entry name" value="type_IV_pilB"/>
    <property type="match status" value="1"/>
</dbReference>
<dbReference type="FunFam" id="3.30.450.90:FF:000001">
    <property type="entry name" value="Type II secretion system ATPase GspE"/>
    <property type="match status" value="1"/>
</dbReference>
<dbReference type="Proteomes" id="UP000327179">
    <property type="component" value="Chromosome"/>
</dbReference>
<evidence type="ECO:0000256" key="1">
    <source>
        <dbReference type="ARBA" id="ARBA00004496"/>
    </source>
</evidence>
<keyword evidence="3" id="KW-0963">Cytoplasm</keyword>
<dbReference type="InterPro" id="IPR013374">
    <property type="entry name" value="ATPase_typ4_pilus-assembl_PilB"/>
</dbReference>
<evidence type="ECO:0000313" key="7">
    <source>
        <dbReference type="EMBL" id="QEY61334.1"/>
    </source>
</evidence>
<dbReference type="PANTHER" id="PTHR30258:SF1">
    <property type="entry name" value="PROTEIN TRANSPORT PROTEIN HOFB HOMOLOG"/>
    <property type="match status" value="1"/>
</dbReference>
<protein>
    <submittedName>
        <fullName evidence="7">Type IV-A pilus assembly ATPase PilB</fullName>
    </submittedName>
</protein>
<dbReference type="FunFam" id="3.40.50.300:FF:000398">
    <property type="entry name" value="Type IV pilus assembly ATPase PilB"/>
    <property type="match status" value="1"/>
</dbReference>
<dbReference type="GO" id="GO:0005737">
    <property type="term" value="C:cytoplasm"/>
    <property type="evidence" value="ECO:0007669"/>
    <property type="project" value="UniProtKB-SubCell"/>
</dbReference>
<feature type="domain" description="Bacterial type II secretion system protein E" evidence="6">
    <location>
        <begin position="387"/>
        <end position="401"/>
    </location>
</feature>
<gene>
    <name evidence="7" type="primary">pilB</name>
    <name evidence="7" type="ORF">FXN65_04445</name>
</gene>
<keyword evidence="5" id="KW-0067">ATP-binding</keyword>
<sequence length="568" mass="62890">MTENAPTLSGLAKQLVQTSLLDERSALQAHTQAQRNKIPLITYLVQNKLLKSRDLAEMAAEQFGVAFLDLSSIDKESQPRELVSEKLIRQHRALPLWRRGNKLFVAISDPTNHQAVTDIQFSTGLNTEAILVEDDKLGDAIEKFFDNASSGMEDLGDVDLDSLDVEAVDDDKHDGANGTDADDAPVVRFVNKMLLDAIRGGSSDLHFEPYERSYRVRFRTDGMLHEVAKPPIQLASRIAARLKVMAALDISERRKPQDGRIKMKISKTKSIDFRVNTLPTLWGEKIVMRILDPTSAQMGIDALGYEEEQKDLYLAALKQPQGMILVTGPTGSGKTVSLYTGINILNTVDINISTAEDPVEINLEGINQVNVNPKQGMDFAQALRAFLRQDPDVIMVGEIRDLETAEIAIKAAQTGHMVLSTLHTNSAAETLTRLRNMGVPAFNIATSVNLIIAQRLARKLCAHCKKEHEVPRETLLKEGFPEDRIGSFKLYSPVGCENCNQGYKGRVGIYEVVKITSAMQQLIMEEGNSIQIAQQARRDGFNDLRTSGLVKAMNGITSLEEVNRVTKD</sequence>
<dbReference type="GO" id="GO:0005524">
    <property type="term" value="F:ATP binding"/>
    <property type="evidence" value="ECO:0007669"/>
    <property type="project" value="UniProtKB-KW"/>
</dbReference>
<evidence type="ECO:0000259" key="6">
    <source>
        <dbReference type="PROSITE" id="PS00662"/>
    </source>
</evidence>
<dbReference type="GO" id="GO:0016887">
    <property type="term" value="F:ATP hydrolysis activity"/>
    <property type="evidence" value="ECO:0007669"/>
    <property type="project" value="InterPro"/>
</dbReference>
<evidence type="ECO:0000256" key="2">
    <source>
        <dbReference type="ARBA" id="ARBA00006611"/>
    </source>
</evidence>
<dbReference type="GO" id="GO:0005886">
    <property type="term" value="C:plasma membrane"/>
    <property type="evidence" value="ECO:0007669"/>
    <property type="project" value="TreeGrafter"/>
</dbReference>
<evidence type="ECO:0000256" key="4">
    <source>
        <dbReference type="ARBA" id="ARBA00022741"/>
    </source>
</evidence>